<reference evidence="5 6" key="1">
    <citation type="journal article" date="2014" name="Genome Announc.">
        <title>Draft genome sequence of the pathogenic fungus Scedosporium apiospermum.</title>
        <authorList>
            <person name="Vandeputte P."/>
            <person name="Ghamrawi S."/>
            <person name="Rechenmann M."/>
            <person name="Iltis A."/>
            <person name="Giraud S."/>
            <person name="Fleury M."/>
            <person name="Thornton C."/>
            <person name="Delhaes L."/>
            <person name="Meyer W."/>
            <person name="Papon N."/>
            <person name="Bouchara J.P."/>
        </authorList>
    </citation>
    <scope>NUCLEOTIDE SEQUENCE [LARGE SCALE GENOMIC DNA]</scope>
    <source>
        <strain evidence="5 6">IHEM 14462</strain>
    </source>
</reference>
<dbReference type="HOGENOM" id="CLU_010128_0_1_1"/>
<feature type="compositionally biased region" description="Low complexity" evidence="4">
    <location>
        <begin position="579"/>
        <end position="592"/>
    </location>
</feature>
<feature type="compositionally biased region" description="Low complexity" evidence="4">
    <location>
        <begin position="550"/>
        <end position="564"/>
    </location>
</feature>
<evidence type="ECO:0000313" key="6">
    <source>
        <dbReference type="Proteomes" id="UP000028545"/>
    </source>
</evidence>
<accession>A0A084FU21</accession>
<feature type="region of interest" description="Disordered" evidence="4">
    <location>
        <begin position="452"/>
        <end position="660"/>
    </location>
</feature>
<evidence type="ECO:0000256" key="2">
    <source>
        <dbReference type="ARBA" id="ARBA00023054"/>
    </source>
</evidence>
<dbReference type="EMBL" id="JOWA01000176">
    <property type="protein sequence ID" value="KEZ38583.1"/>
    <property type="molecule type" value="Genomic_DNA"/>
</dbReference>
<evidence type="ECO:0000256" key="4">
    <source>
        <dbReference type="SAM" id="MobiDB-lite"/>
    </source>
</evidence>
<dbReference type="VEuPathDB" id="FungiDB:SAPIO_CDS10571"/>
<dbReference type="OrthoDB" id="312015at2759"/>
<feature type="compositionally biased region" description="Basic residues" evidence="4">
    <location>
        <begin position="750"/>
        <end position="770"/>
    </location>
</feature>
<dbReference type="PANTHER" id="PTHR47057">
    <property type="entry name" value="AFADIN/ALPHA-ACTININ-BINDING"/>
    <property type="match status" value="1"/>
</dbReference>
<dbReference type="KEGG" id="sapo:SAPIO_CDS10571"/>
<dbReference type="RefSeq" id="XP_016638382.1">
    <property type="nucleotide sequence ID" value="XM_016784142.1"/>
</dbReference>
<organism evidence="5 6">
    <name type="scientific">Pseudallescheria apiosperma</name>
    <name type="common">Scedosporium apiospermum</name>
    <dbReference type="NCBI Taxonomy" id="563466"/>
    <lineage>
        <taxon>Eukaryota</taxon>
        <taxon>Fungi</taxon>
        <taxon>Dikarya</taxon>
        <taxon>Ascomycota</taxon>
        <taxon>Pezizomycotina</taxon>
        <taxon>Sordariomycetes</taxon>
        <taxon>Hypocreomycetidae</taxon>
        <taxon>Microascales</taxon>
        <taxon>Microascaceae</taxon>
        <taxon>Scedosporium</taxon>
    </lineage>
</organism>
<dbReference type="PANTHER" id="PTHR47057:SF1">
    <property type="entry name" value="AFADIN_ALPHA-ACTININ-BINDING PROTEIN"/>
    <property type="match status" value="1"/>
</dbReference>
<feature type="compositionally biased region" description="Acidic residues" evidence="4">
    <location>
        <begin position="501"/>
        <end position="510"/>
    </location>
</feature>
<evidence type="ECO:0000256" key="3">
    <source>
        <dbReference type="SAM" id="Coils"/>
    </source>
</evidence>
<dbReference type="GeneID" id="27719781"/>
<feature type="compositionally biased region" description="Basic and acidic residues" evidence="4">
    <location>
        <begin position="719"/>
        <end position="731"/>
    </location>
</feature>
<proteinExistence type="inferred from homology"/>
<keyword evidence="2 3" id="KW-0175">Coiled coil</keyword>
<dbReference type="Proteomes" id="UP000028545">
    <property type="component" value="Unassembled WGS sequence"/>
</dbReference>
<evidence type="ECO:0008006" key="7">
    <source>
        <dbReference type="Google" id="ProtNLM"/>
    </source>
</evidence>
<dbReference type="AlphaFoldDB" id="A0A084FU21"/>
<evidence type="ECO:0000256" key="1">
    <source>
        <dbReference type="ARBA" id="ARBA00009291"/>
    </source>
</evidence>
<protein>
    <recommendedName>
        <fullName evidence="7">NIMA interactive protein</fullName>
    </recommendedName>
</protein>
<gene>
    <name evidence="5" type="ORF">SAPIO_CDS10571</name>
</gene>
<name>A0A084FU21_PSEDA</name>
<dbReference type="OMA" id="GRPICDE"/>
<evidence type="ECO:0000313" key="5">
    <source>
        <dbReference type="EMBL" id="KEZ38583.1"/>
    </source>
</evidence>
<dbReference type="InterPro" id="IPR021622">
    <property type="entry name" value="Afadin/alpha-actinin-bd"/>
</dbReference>
<comment type="similarity">
    <text evidence="1">Belongs to the ADIP family.</text>
</comment>
<comment type="caution">
    <text evidence="5">The sequence shown here is derived from an EMBL/GenBank/DDBJ whole genome shotgun (WGS) entry which is preliminary data.</text>
</comment>
<feature type="coiled-coil region" evidence="3">
    <location>
        <begin position="88"/>
        <end position="143"/>
    </location>
</feature>
<keyword evidence="6" id="KW-1185">Reference proteome</keyword>
<dbReference type="Pfam" id="PF11559">
    <property type="entry name" value="ADIP"/>
    <property type="match status" value="1"/>
</dbReference>
<sequence length="791" mass="87480">MADLENLRTASLYINNQLLSRGLLRDGETIDFSNPGNNEGGTAATMGRIMGIVNDLILRRDRDAEHRESLSVAMRTLRADNLRQTSDLTRLTEKHAETERKLNLADASESTLRTQLKSAESALRGLKEEMSRAKTLVAQTRASCATEVRRRDRQIDTLKKQLSEATRSRGSTKNPAITVISVTGDLGLEKGSPSQAGCTANSGYDLRSETNEFLTELAKSLSEENEHLLVLLRQIRDDIRSMSGWEREAPEGDGHVVTVIAGVDELESDLKNVLEHLRTILTNPSFVPLEEVVTREEEIGRLRDGWTKMETRWKEAVHLIDGWRKRMASNGRPVNEEELKMGLRLSPVRVKDVEETSHGVELRLPAVQEEEEEDYEGYDAVQATEQHVLANSPCPVIPPEPIATYPDHVDLPEDESDSGSSVYDDDFDVEDYDVEEPNVQILEQSTAMIRPTQGMMDSSPLPVPPQLSPLKDSESAGNRSAANATGPRGKSIDYSKIAAEDTFELVEDVPESQSGRSRKELVTRRQIRPATAHPSTSQTEQEFESKQVELESSTSSLDSLLLESPSKKPTQARIRTVTARPRQAQPTIRPRAAPAPRPPRSAATPSREVKTVAKKSVSPRERVQPKPAAAPTPSQPSIKRVNSRLPLPRPAEPAPQQSPLTMAAIAAKLAASEREADAARVRAKLKAARMAKRKPELAPPTDSNEMEAHTVESLQDTVDPVKTDPIQREDVREDAEAEAFGNGEPEVQTKRKREKRTGKAASRRTSRRRSTLSPWELESLISGNVVATPAK</sequence>
<feature type="region of interest" description="Disordered" evidence="4">
    <location>
        <begin position="687"/>
        <end position="772"/>
    </location>
</feature>